<dbReference type="Proteomes" id="UP000182624">
    <property type="component" value="Unassembled WGS sequence"/>
</dbReference>
<sequence length="83" mass="9124">MKNWHHCVWFLGGVLFGTAGVKVLSSKDAKKCYTHTTAAVLRAKDCVMDTANKVQENCDDILAEAKEINADRKAKEDEAVVGE</sequence>
<dbReference type="AlphaFoldDB" id="A0A1I5S5R1"/>
<dbReference type="RefSeq" id="WP_177201592.1">
    <property type="nucleotide sequence ID" value="NZ_FOXO01000005.1"/>
</dbReference>
<evidence type="ECO:0008006" key="4">
    <source>
        <dbReference type="Google" id="ProtNLM"/>
    </source>
</evidence>
<proteinExistence type="predicted"/>
<protein>
    <recommendedName>
        <fullName evidence="4">DUF1490 domain-containing protein</fullName>
    </recommendedName>
</protein>
<evidence type="ECO:0000256" key="1">
    <source>
        <dbReference type="SAM" id="Coils"/>
    </source>
</evidence>
<reference evidence="3" key="1">
    <citation type="submission" date="2016-10" db="EMBL/GenBank/DDBJ databases">
        <authorList>
            <person name="Varghese N."/>
            <person name="Submissions S."/>
        </authorList>
    </citation>
    <scope>NUCLEOTIDE SEQUENCE [LARGE SCALE GENOMIC DNA]</scope>
    <source>
        <strain evidence="3">P18</strain>
    </source>
</reference>
<evidence type="ECO:0000313" key="2">
    <source>
        <dbReference type="EMBL" id="SFP66059.1"/>
    </source>
</evidence>
<evidence type="ECO:0000313" key="3">
    <source>
        <dbReference type="Proteomes" id="UP000182624"/>
    </source>
</evidence>
<gene>
    <name evidence="2" type="ORF">SAMN04487928_105139</name>
</gene>
<dbReference type="Pfam" id="PF19605">
    <property type="entry name" value="DUF6110"/>
    <property type="match status" value="1"/>
</dbReference>
<organism evidence="2 3">
    <name type="scientific">Butyrivibrio proteoclasticus</name>
    <dbReference type="NCBI Taxonomy" id="43305"/>
    <lineage>
        <taxon>Bacteria</taxon>
        <taxon>Bacillati</taxon>
        <taxon>Bacillota</taxon>
        <taxon>Clostridia</taxon>
        <taxon>Lachnospirales</taxon>
        <taxon>Lachnospiraceae</taxon>
        <taxon>Butyrivibrio</taxon>
    </lineage>
</organism>
<keyword evidence="1" id="KW-0175">Coiled coil</keyword>
<accession>A0A1I5S5R1</accession>
<name>A0A1I5S5R1_9FIRM</name>
<dbReference type="InterPro" id="IPR046092">
    <property type="entry name" value="DUF6110"/>
</dbReference>
<feature type="coiled-coil region" evidence="1">
    <location>
        <begin position="51"/>
        <end position="78"/>
    </location>
</feature>
<keyword evidence="3" id="KW-1185">Reference proteome</keyword>
<dbReference type="EMBL" id="FOXO01000005">
    <property type="protein sequence ID" value="SFP66059.1"/>
    <property type="molecule type" value="Genomic_DNA"/>
</dbReference>